<comment type="caution">
    <text evidence="4">The sequence shown here is derived from an EMBL/GenBank/DDBJ whole genome shotgun (WGS) entry which is preliminary data.</text>
</comment>
<dbReference type="SUPFAM" id="SSF51735">
    <property type="entry name" value="NAD(P)-binding Rossmann-fold domains"/>
    <property type="match status" value="1"/>
</dbReference>
<gene>
    <name evidence="4" type="ORF">B0H67DRAFT_567726</name>
</gene>
<keyword evidence="2" id="KW-0521">NADP</keyword>
<evidence type="ECO:0000256" key="1">
    <source>
        <dbReference type="ARBA" id="ARBA00006484"/>
    </source>
</evidence>
<evidence type="ECO:0008006" key="6">
    <source>
        <dbReference type="Google" id="ProtNLM"/>
    </source>
</evidence>
<dbReference type="PANTHER" id="PTHR24320:SF282">
    <property type="entry name" value="WW DOMAIN-CONTAINING OXIDOREDUCTASE"/>
    <property type="match status" value="1"/>
</dbReference>
<dbReference type="EMBL" id="JAUKUA010000002">
    <property type="protein sequence ID" value="KAK0724347.1"/>
    <property type="molecule type" value="Genomic_DNA"/>
</dbReference>
<dbReference type="Gene3D" id="3.40.50.720">
    <property type="entry name" value="NAD(P)-binding Rossmann-like Domain"/>
    <property type="match status" value="1"/>
</dbReference>
<reference evidence="4" key="1">
    <citation type="submission" date="2023-06" db="EMBL/GenBank/DDBJ databases">
        <title>Genome-scale phylogeny and comparative genomics of the fungal order Sordariales.</title>
        <authorList>
            <consortium name="Lawrence Berkeley National Laboratory"/>
            <person name="Hensen N."/>
            <person name="Bonometti L."/>
            <person name="Westerberg I."/>
            <person name="Brannstrom I.O."/>
            <person name="Guillou S."/>
            <person name="Cros-Aarteil S."/>
            <person name="Calhoun S."/>
            <person name="Haridas S."/>
            <person name="Kuo A."/>
            <person name="Mondo S."/>
            <person name="Pangilinan J."/>
            <person name="Riley R."/>
            <person name="Labutti K."/>
            <person name="Andreopoulos B."/>
            <person name="Lipzen A."/>
            <person name="Chen C."/>
            <person name="Yanf M."/>
            <person name="Daum C."/>
            <person name="Ng V."/>
            <person name="Clum A."/>
            <person name="Steindorff A."/>
            <person name="Ohm R."/>
            <person name="Martin F."/>
            <person name="Silar P."/>
            <person name="Natvig D."/>
            <person name="Lalanne C."/>
            <person name="Gautier V."/>
            <person name="Ament-Velasquez S.L."/>
            <person name="Kruys A."/>
            <person name="Hutchinson M.I."/>
            <person name="Powell A.J."/>
            <person name="Barry K."/>
            <person name="Miller A.N."/>
            <person name="Grigoriev I.V."/>
            <person name="Debuchy R."/>
            <person name="Gladieux P."/>
            <person name="Thoren M.H."/>
            <person name="Johannesson H."/>
        </authorList>
    </citation>
    <scope>NUCLEOTIDE SEQUENCE</scope>
    <source>
        <strain evidence="4">SMH4607-1</strain>
    </source>
</reference>
<dbReference type="AlphaFoldDB" id="A0AA40AYI3"/>
<keyword evidence="5" id="KW-1185">Reference proteome</keyword>
<dbReference type="Proteomes" id="UP001172102">
    <property type="component" value="Unassembled WGS sequence"/>
</dbReference>
<dbReference type="PRINTS" id="PR00081">
    <property type="entry name" value="GDHRDH"/>
</dbReference>
<dbReference type="GO" id="GO:0016491">
    <property type="term" value="F:oxidoreductase activity"/>
    <property type="evidence" value="ECO:0007669"/>
    <property type="project" value="UniProtKB-KW"/>
</dbReference>
<organism evidence="4 5">
    <name type="scientific">Lasiosphaeris hirsuta</name>
    <dbReference type="NCBI Taxonomy" id="260670"/>
    <lineage>
        <taxon>Eukaryota</taxon>
        <taxon>Fungi</taxon>
        <taxon>Dikarya</taxon>
        <taxon>Ascomycota</taxon>
        <taxon>Pezizomycotina</taxon>
        <taxon>Sordariomycetes</taxon>
        <taxon>Sordariomycetidae</taxon>
        <taxon>Sordariales</taxon>
        <taxon>Lasiosphaeriaceae</taxon>
        <taxon>Lasiosphaeris</taxon>
    </lineage>
</organism>
<sequence length="317" mass="33321">MGILSIFGGSSGVSFNPATDIPSQASKVILVTGGNSGLGKESILALAKYGSPAVIWLGARSAERAQAAIDDIHKAAPGAVIKAVDLDLSSFDSIKAAARRVLAESDRLDTLMLNAGIMATPPAVTKEGYEIQFGTNHVGHALLTKLLLPLIQKTMPINPDVRIIVLASIGHQLAPKEGILFDTVKSSQENISSLTKYGQSKLSNIFFAAELARRYPQIKSVAIHPGPVNTNLAVPFTKSNKILGGIINAVAAVTFVTPEKGAQGQLWAATAPSDAVISGEYYTPVGKLGQGTTLSKDAALAARLWEWTEKELEGQTV</sequence>
<dbReference type="Pfam" id="PF00106">
    <property type="entry name" value="adh_short"/>
    <property type="match status" value="1"/>
</dbReference>
<evidence type="ECO:0000256" key="3">
    <source>
        <dbReference type="ARBA" id="ARBA00023002"/>
    </source>
</evidence>
<accession>A0AA40AYI3</accession>
<proteinExistence type="inferred from homology"/>
<protein>
    <recommendedName>
        <fullName evidence="6">Oxidoreductase</fullName>
    </recommendedName>
</protein>
<evidence type="ECO:0000313" key="5">
    <source>
        <dbReference type="Proteomes" id="UP001172102"/>
    </source>
</evidence>
<dbReference type="InterPro" id="IPR002347">
    <property type="entry name" value="SDR_fam"/>
</dbReference>
<evidence type="ECO:0000256" key="2">
    <source>
        <dbReference type="ARBA" id="ARBA00022857"/>
    </source>
</evidence>
<dbReference type="InterPro" id="IPR036291">
    <property type="entry name" value="NAD(P)-bd_dom_sf"/>
</dbReference>
<name>A0AA40AYI3_9PEZI</name>
<comment type="similarity">
    <text evidence="1">Belongs to the short-chain dehydrogenases/reductases (SDR) family.</text>
</comment>
<evidence type="ECO:0000313" key="4">
    <source>
        <dbReference type="EMBL" id="KAK0724347.1"/>
    </source>
</evidence>
<keyword evidence="3" id="KW-0560">Oxidoreductase</keyword>
<dbReference type="PANTHER" id="PTHR24320">
    <property type="entry name" value="RETINOL DEHYDROGENASE"/>
    <property type="match status" value="1"/>
</dbReference>